<feature type="compositionally biased region" description="Basic and acidic residues" evidence="1">
    <location>
        <begin position="207"/>
        <end position="217"/>
    </location>
</feature>
<accession>A0ABY5MXW5</accession>
<evidence type="ECO:0008006" key="4">
    <source>
        <dbReference type="Google" id="ProtNLM"/>
    </source>
</evidence>
<gene>
    <name evidence="2" type="ORF">M1K48_04150</name>
</gene>
<dbReference type="Proteomes" id="UP000831921">
    <property type="component" value="Chromosome"/>
</dbReference>
<feature type="compositionally biased region" description="Low complexity" evidence="1">
    <location>
        <begin position="40"/>
        <end position="79"/>
    </location>
</feature>
<evidence type="ECO:0000313" key="3">
    <source>
        <dbReference type="Proteomes" id="UP000831921"/>
    </source>
</evidence>
<sequence>MADTTNKLPEGTDTVIEAGGTGGTTGGTGRSGTAFGGAGTSSATNSTGGRTSVTTSDSQTDSLITGTSTSDDDGSASNGGIRGMVSNVTGKAKDEALGRARGFVGEGLKSGSTTLGSIAGIIEDTVEQIGERLGPQYGDYAKSASSTIQRYASTLESKDPDELVDDARALIRKSPAVAITGAAILGFGLVRLLKAGMPEESSNGTRNRQDDRASTTR</sequence>
<protein>
    <recommendedName>
        <fullName evidence="4">CsbD family protein</fullName>
    </recommendedName>
</protein>
<name>A0ABY5MXW5_9SPHN</name>
<proteinExistence type="predicted"/>
<feature type="region of interest" description="Disordered" evidence="1">
    <location>
        <begin position="1"/>
        <end position="87"/>
    </location>
</feature>
<dbReference type="RefSeq" id="WP_249504605.1">
    <property type="nucleotide sequence ID" value="NZ_CP097253.1"/>
</dbReference>
<organism evidence="2 3">
    <name type="scientific">Sphingomonas glaciei</name>
    <dbReference type="NCBI Taxonomy" id="2938948"/>
    <lineage>
        <taxon>Bacteria</taxon>
        <taxon>Pseudomonadati</taxon>
        <taxon>Pseudomonadota</taxon>
        <taxon>Alphaproteobacteria</taxon>
        <taxon>Sphingomonadales</taxon>
        <taxon>Sphingomonadaceae</taxon>
        <taxon>Sphingomonas</taxon>
    </lineage>
</organism>
<evidence type="ECO:0000313" key="2">
    <source>
        <dbReference type="EMBL" id="UUR08834.1"/>
    </source>
</evidence>
<reference evidence="2 3" key="1">
    <citation type="submission" date="2022-05" db="EMBL/GenBank/DDBJ databases">
        <title>S8-45 Sphingomonas ultraviolaceadurans.</title>
        <authorList>
            <person name="Liu Y."/>
        </authorList>
    </citation>
    <scope>NUCLEOTIDE SEQUENCE [LARGE SCALE GENOMIC DNA]</scope>
    <source>
        <strain evidence="2 3">S8-45</strain>
    </source>
</reference>
<evidence type="ECO:0000256" key="1">
    <source>
        <dbReference type="SAM" id="MobiDB-lite"/>
    </source>
</evidence>
<keyword evidence="3" id="KW-1185">Reference proteome</keyword>
<dbReference type="EMBL" id="CP097253">
    <property type="protein sequence ID" value="UUR08834.1"/>
    <property type="molecule type" value="Genomic_DNA"/>
</dbReference>
<feature type="compositionally biased region" description="Gly residues" evidence="1">
    <location>
        <begin position="19"/>
        <end position="39"/>
    </location>
</feature>
<feature type="region of interest" description="Disordered" evidence="1">
    <location>
        <begin position="198"/>
        <end position="217"/>
    </location>
</feature>